<evidence type="ECO:0000256" key="2">
    <source>
        <dbReference type="SAM" id="Coils"/>
    </source>
</evidence>
<name>A0A0H1B904_9EURO</name>
<dbReference type="GO" id="GO:0070072">
    <property type="term" value="P:vacuolar proton-transporting V-type ATPase complex assembly"/>
    <property type="evidence" value="ECO:0007669"/>
    <property type="project" value="InterPro"/>
</dbReference>
<sequence length="250" mass="27474">MRQLPTPPASPAVGAGSTSLPSTTTDKSSAELSRELDSVLEHYLVLLDQQQRLQEEIGREFSSGFFSLARANNSCPPGRRYGEDYYDERMKPIKKLSIIPPSKMPAQDKPTMLSSNQRRNTPSFTIENVLLSSFNMKETKEDTEDKNDETGPNSSSPSRSSDPNEPGRFTGSEKSSANRQSSNPLNWFGILVPPALRNAQQSFCTALEGPITTLAGVITEMREVEREVEALRGMLAAATIDNDGSESEKQ</sequence>
<dbReference type="AlphaFoldDB" id="A0A0H1B904"/>
<dbReference type="PANTHER" id="PTHR31996">
    <property type="entry name" value="COILED-COIL DOMAIN-CONTAINING PROTEIN 115"/>
    <property type="match status" value="1"/>
</dbReference>
<evidence type="ECO:0000256" key="1">
    <source>
        <dbReference type="ARBA" id="ARBA00093634"/>
    </source>
</evidence>
<feature type="compositionally biased region" description="Polar residues" evidence="3">
    <location>
        <begin position="112"/>
        <end position="136"/>
    </location>
</feature>
<feature type="compositionally biased region" description="Pro residues" evidence="3">
    <location>
        <begin position="1"/>
        <end position="10"/>
    </location>
</feature>
<dbReference type="GO" id="GO:1990871">
    <property type="term" value="C:Vma12-Vma22 assembly complex"/>
    <property type="evidence" value="ECO:0007669"/>
    <property type="project" value="TreeGrafter"/>
</dbReference>
<keyword evidence="5" id="KW-1185">Reference proteome</keyword>
<feature type="compositionally biased region" description="Polar residues" evidence="3">
    <location>
        <begin position="172"/>
        <end position="184"/>
    </location>
</feature>
<evidence type="ECO:0000313" key="4">
    <source>
        <dbReference type="EMBL" id="KLJ07845.1"/>
    </source>
</evidence>
<feature type="region of interest" description="Disordered" evidence="3">
    <location>
        <begin position="100"/>
        <end position="184"/>
    </location>
</feature>
<reference evidence="5" key="1">
    <citation type="journal article" date="2015" name="PLoS Genet.">
        <title>The dynamic genome and transcriptome of the human fungal pathogen Blastomyces and close relative Emmonsia.</title>
        <authorList>
            <person name="Munoz J.F."/>
            <person name="Gauthier G.M."/>
            <person name="Desjardins C.A."/>
            <person name="Gallo J.E."/>
            <person name="Holder J."/>
            <person name="Sullivan T.D."/>
            <person name="Marty A.J."/>
            <person name="Carmen J.C."/>
            <person name="Chen Z."/>
            <person name="Ding L."/>
            <person name="Gujja S."/>
            <person name="Magrini V."/>
            <person name="Misas E."/>
            <person name="Mitreva M."/>
            <person name="Priest M."/>
            <person name="Saif S."/>
            <person name="Whiston E.A."/>
            <person name="Young S."/>
            <person name="Zeng Q."/>
            <person name="Goldman W.E."/>
            <person name="Mardis E.R."/>
            <person name="Taylor J.W."/>
            <person name="McEwen J.G."/>
            <person name="Clay O.K."/>
            <person name="Klein B.S."/>
            <person name="Cuomo C.A."/>
        </authorList>
    </citation>
    <scope>NUCLEOTIDE SEQUENCE [LARGE SCALE GENOMIC DNA]</scope>
    <source>
        <strain evidence="5">UAMH 139</strain>
    </source>
</reference>
<dbReference type="STRING" id="2060906.A0A0H1B904"/>
<evidence type="ECO:0000313" key="5">
    <source>
        <dbReference type="Proteomes" id="UP000053573"/>
    </source>
</evidence>
<dbReference type="Proteomes" id="UP000053573">
    <property type="component" value="Unassembled WGS sequence"/>
</dbReference>
<feature type="region of interest" description="Disordered" evidence="3">
    <location>
        <begin position="1"/>
        <end position="33"/>
    </location>
</feature>
<comment type="caution">
    <text evidence="4">The sequence shown here is derived from an EMBL/GenBank/DDBJ whole genome shotgun (WGS) entry which is preliminary data.</text>
</comment>
<evidence type="ECO:0000256" key="3">
    <source>
        <dbReference type="SAM" id="MobiDB-lite"/>
    </source>
</evidence>
<dbReference type="Pfam" id="PF21730">
    <property type="entry name" value="Vma22_CCDC115"/>
    <property type="match status" value="1"/>
</dbReference>
<dbReference type="GO" id="GO:0051082">
    <property type="term" value="F:unfolded protein binding"/>
    <property type="evidence" value="ECO:0007669"/>
    <property type="project" value="TreeGrafter"/>
</dbReference>
<dbReference type="PANTHER" id="PTHR31996:SF2">
    <property type="entry name" value="COILED-COIL DOMAIN-CONTAINING PROTEIN 115"/>
    <property type="match status" value="1"/>
</dbReference>
<protein>
    <recommendedName>
        <fullName evidence="1">Vacuolar ATPase assembly protein VMA22</fullName>
    </recommendedName>
</protein>
<dbReference type="OrthoDB" id="408631at2759"/>
<organism evidence="4 5">
    <name type="scientific">Blastomyces silverae</name>
    <dbReference type="NCBI Taxonomy" id="2060906"/>
    <lineage>
        <taxon>Eukaryota</taxon>
        <taxon>Fungi</taxon>
        <taxon>Dikarya</taxon>
        <taxon>Ascomycota</taxon>
        <taxon>Pezizomycotina</taxon>
        <taxon>Eurotiomycetes</taxon>
        <taxon>Eurotiomycetidae</taxon>
        <taxon>Onygenales</taxon>
        <taxon>Ajellomycetaceae</taxon>
        <taxon>Blastomyces</taxon>
    </lineage>
</organism>
<gene>
    <name evidence="4" type="ORF">EMPG_16674</name>
</gene>
<dbReference type="InterPro" id="IPR040357">
    <property type="entry name" value="Vma22/CCDC115"/>
</dbReference>
<dbReference type="EMBL" id="LDEV01002736">
    <property type="protein sequence ID" value="KLJ07845.1"/>
    <property type="molecule type" value="Genomic_DNA"/>
</dbReference>
<feature type="compositionally biased region" description="Polar residues" evidence="3">
    <location>
        <begin position="16"/>
        <end position="27"/>
    </location>
</feature>
<proteinExistence type="predicted"/>
<accession>A0A0H1B904</accession>
<feature type="coiled-coil region" evidence="2">
    <location>
        <begin position="214"/>
        <end position="241"/>
    </location>
</feature>
<feature type="compositionally biased region" description="Low complexity" evidence="3">
    <location>
        <begin position="150"/>
        <end position="166"/>
    </location>
</feature>
<keyword evidence="2" id="KW-0175">Coiled coil</keyword>